<sequence length="120" mass="13775">MSSEQNGRPATVFLKALVSVQQSECCWSYSLFMKWPSIISCKHNICFSDRLQLQILAYALKFICPLIHNQNMQEVTCNILLLMQYQILFNASKVVSSHGLDNGMVSYLAPCFLRILFCRM</sequence>
<dbReference type="AlphaFoldDB" id="A0AA86QZZ9"/>
<comment type="caution">
    <text evidence="2">The sequence shown here is derived from an EMBL/GenBank/DDBJ whole genome shotgun (WGS) entry which is preliminary data.</text>
</comment>
<reference evidence="2" key="1">
    <citation type="submission" date="2023-06" db="EMBL/GenBank/DDBJ databases">
        <authorList>
            <person name="Kurt Z."/>
        </authorList>
    </citation>
    <scope>NUCLEOTIDE SEQUENCE</scope>
</reference>
<keyword evidence="5" id="KW-1185">Reference proteome</keyword>
<reference evidence="3 5" key="2">
    <citation type="submission" date="2024-07" db="EMBL/GenBank/DDBJ databases">
        <authorList>
            <person name="Akdeniz Z."/>
        </authorList>
    </citation>
    <scope>NUCLEOTIDE SEQUENCE [LARGE SCALE GENOMIC DNA]</scope>
</reference>
<dbReference type="Proteomes" id="UP001642409">
    <property type="component" value="Unassembled WGS sequence"/>
</dbReference>
<name>A0AA86QZZ9_9EUKA</name>
<dbReference type="EMBL" id="CAXDID020000280">
    <property type="protein sequence ID" value="CAL6069822.1"/>
    <property type="molecule type" value="Genomic_DNA"/>
</dbReference>
<accession>A0AA86QZZ9</accession>
<dbReference type="EMBL" id="CATOUU010000976">
    <property type="protein sequence ID" value="CAI9964377.1"/>
    <property type="molecule type" value="Genomic_DNA"/>
</dbReference>
<dbReference type="EMBL" id="CATOUU010001011">
    <property type="protein sequence ID" value="CAI9967073.1"/>
    <property type="molecule type" value="Genomic_DNA"/>
</dbReference>
<proteinExistence type="predicted"/>
<dbReference type="EMBL" id="CAXDID020000955">
    <property type="protein sequence ID" value="CAL6116103.1"/>
    <property type="molecule type" value="Genomic_DNA"/>
</dbReference>
<protein>
    <submittedName>
        <fullName evidence="3">Hypothetical_protein</fullName>
    </submittedName>
</protein>
<evidence type="ECO:0000313" key="5">
    <source>
        <dbReference type="Proteomes" id="UP001642409"/>
    </source>
</evidence>
<organism evidence="2">
    <name type="scientific">Hexamita inflata</name>
    <dbReference type="NCBI Taxonomy" id="28002"/>
    <lineage>
        <taxon>Eukaryota</taxon>
        <taxon>Metamonada</taxon>
        <taxon>Diplomonadida</taxon>
        <taxon>Hexamitidae</taxon>
        <taxon>Hexamitinae</taxon>
        <taxon>Hexamita</taxon>
    </lineage>
</organism>
<evidence type="ECO:0000313" key="2">
    <source>
        <dbReference type="EMBL" id="CAI9967073.1"/>
    </source>
</evidence>
<evidence type="ECO:0000313" key="3">
    <source>
        <dbReference type="EMBL" id="CAL6069822.1"/>
    </source>
</evidence>
<evidence type="ECO:0000313" key="4">
    <source>
        <dbReference type="EMBL" id="CAL6116103.1"/>
    </source>
</evidence>
<evidence type="ECO:0000313" key="1">
    <source>
        <dbReference type="EMBL" id="CAI9964377.1"/>
    </source>
</evidence>
<gene>
    <name evidence="1" type="ORF">HINF_LOCUS52022</name>
    <name evidence="3" type="ORF">HINF_LOCUS54161</name>
    <name evidence="2" type="ORF">HINF_LOCUS54718</name>
    <name evidence="4" type="ORF">HINF_LOCUS78915</name>
</gene>